<feature type="compositionally biased region" description="Basic and acidic residues" evidence="2">
    <location>
        <begin position="509"/>
        <end position="525"/>
    </location>
</feature>
<protein>
    <recommendedName>
        <fullName evidence="3">Remorin C-terminal domain-containing protein</fullName>
    </recommendedName>
</protein>
<evidence type="ECO:0000256" key="2">
    <source>
        <dbReference type="SAM" id="MobiDB-lite"/>
    </source>
</evidence>
<gene>
    <name evidence="4" type="ORF">Syun_028247</name>
</gene>
<dbReference type="EMBL" id="JBBNAF010000012">
    <property type="protein sequence ID" value="KAK9093336.1"/>
    <property type="molecule type" value="Genomic_DNA"/>
</dbReference>
<comment type="caution">
    <text evidence="4">The sequence shown here is derived from an EMBL/GenBank/DDBJ whole genome shotgun (WGS) entry which is preliminary data.</text>
</comment>
<dbReference type="Pfam" id="PF03763">
    <property type="entry name" value="Remorin_C"/>
    <property type="match status" value="1"/>
</dbReference>
<keyword evidence="5" id="KW-1185">Reference proteome</keyword>
<dbReference type="Proteomes" id="UP001420932">
    <property type="component" value="Unassembled WGS sequence"/>
</dbReference>
<evidence type="ECO:0000313" key="5">
    <source>
        <dbReference type="Proteomes" id="UP001420932"/>
    </source>
</evidence>
<feature type="compositionally biased region" description="Basic and acidic residues" evidence="2">
    <location>
        <begin position="369"/>
        <end position="380"/>
    </location>
</feature>
<feature type="region of interest" description="Disordered" evidence="2">
    <location>
        <begin position="25"/>
        <end position="49"/>
    </location>
</feature>
<feature type="compositionally biased region" description="Low complexity" evidence="2">
    <location>
        <begin position="327"/>
        <end position="352"/>
    </location>
</feature>
<evidence type="ECO:0000259" key="3">
    <source>
        <dbReference type="Pfam" id="PF03763"/>
    </source>
</evidence>
<dbReference type="PANTHER" id="PTHR31471:SF49">
    <property type="entry name" value="REMORIN FAMILY PROTEIN"/>
    <property type="match status" value="1"/>
</dbReference>
<name>A0AAP0EGZ8_9MAGN</name>
<dbReference type="AlphaFoldDB" id="A0AAP0EGZ8"/>
<feature type="domain" description="Remorin C-terminal" evidence="3">
    <location>
        <begin position="458"/>
        <end position="543"/>
    </location>
</feature>
<feature type="region of interest" description="Disordered" evidence="2">
    <location>
        <begin position="506"/>
        <end position="533"/>
    </location>
</feature>
<sequence length="553" mass="61478">MEYERIDKVQTGIISPSKLRLKLMGGHRRKEGSNNNSSRTSPAKLNDDTQFVKNSLLAAKDGFEEGGSNDFDNAHVLPTLAQDQSVNSFNEGGIESSQGNGASFHQKTKLEKESFGELCNVKIHRSLKGSGSNMSSVHPVRATEEDNLDYDSNASSSSFEFHKGERLVHNPVVRSSFTRPMPSKWNDAEKWIVNRQITQPHYSKKNISLGQMNRQHMASWLRTGPESVASEPKAISMPIADNKKTNDSYQLSQNALVSPSVAPSVDPSNGTVIDLFPLSKDQKKFPNVEVNANSNSHFAEVAVGTVVKSVLMRDMGTEMTPVASLEPSRTATPALATTPSRSPTSSVPSTPRQEAPASSPCEAAIDTGSDTRRDGSKKELSAWEQQLKTRREIVALGIQLGKMNIAAWASQGEKEMKTSAIETDHKEQLDRLSLKHALLLGRKLKRRNTLPVRFSCFRLKREEIKIQAWESNQKTKIEASLKKVEARVEWMRNNAQANMTKKITTIRGQSEKKRTAAETERDRQAAKTASQADYIRRTGRIPRPRFICCGWFS</sequence>
<dbReference type="PANTHER" id="PTHR31471">
    <property type="entry name" value="OS02G0116800 PROTEIN"/>
    <property type="match status" value="1"/>
</dbReference>
<feature type="compositionally biased region" description="Polar residues" evidence="2">
    <location>
        <begin position="33"/>
        <end position="49"/>
    </location>
</feature>
<evidence type="ECO:0000256" key="1">
    <source>
        <dbReference type="ARBA" id="ARBA00005711"/>
    </source>
</evidence>
<organism evidence="4 5">
    <name type="scientific">Stephania yunnanensis</name>
    <dbReference type="NCBI Taxonomy" id="152371"/>
    <lineage>
        <taxon>Eukaryota</taxon>
        <taxon>Viridiplantae</taxon>
        <taxon>Streptophyta</taxon>
        <taxon>Embryophyta</taxon>
        <taxon>Tracheophyta</taxon>
        <taxon>Spermatophyta</taxon>
        <taxon>Magnoliopsida</taxon>
        <taxon>Ranunculales</taxon>
        <taxon>Menispermaceae</taxon>
        <taxon>Menispermoideae</taxon>
        <taxon>Cissampelideae</taxon>
        <taxon>Stephania</taxon>
    </lineage>
</organism>
<proteinExistence type="inferred from homology"/>
<dbReference type="InterPro" id="IPR005516">
    <property type="entry name" value="Remorin_C"/>
</dbReference>
<accession>A0AAP0EGZ8</accession>
<feature type="region of interest" description="Disordered" evidence="2">
    <location>
        <begin position="321"/>
        <end position="380"/>
    </location>
</feature>
<evidence type="ECO:0000313" key="4">
    <source>
        <dbReference type="EMBL" id="KAK9093336.1"/>
    </source>
</evidence>
<comment type="similarity">
    <text evidence="1">Belongs to the remorin family.</text>
</comment>
<reference evidence="4 5" key="1">
    <citation type="submission" date="2024-01" db="EMBL/GenBank/DDBJ databases">
        <title>Genome assemblies of Stephania.</title>
        <authorList>
            <person name="Yang L."/>
        </authorList>
    </citation>
    <scope>NUCLEOTIDE SEQUENCE [LARGE SCALE GENOMIC DNA]</scope>
    <source>
        <strain evidence="4">YNDBR</strain>
        <tissue evidence="4">Leaf</tissue>
    </source>
</reference>